<protein>
    <submittedName>
        <fullName evidence="1">Uncharacterized protein</fullName>
    </submittedName>
</protein>
<feature type="non-terminal residue" evidence="1">
    <location>
        <position position="110"/>
    </location>
</feature>
<gene>
    <name evidence="1" type="ORF">QTO34_002150</name>
</gene>
<keyword evidence="2" id="KW-1185">Reference proteome</keyword>
<sequence>MDSSKRSKSKPINYSKLTTISQEANENPSAFLERLREALVKQTNIRRKLQKLAMGPESNLDNLLKVTTSVFCNRDQEEEDRKDRRSQAKTKALCAVLQESMGPSQSLEAN</sequence>
<dbReference type="AlphaFoldDB" id="A0AA40HU93"/>
<evidence type="ECO:0000313" key="2">
    <source>
        <dbReference type="Proteomes" id="UP001177744"/>
    </source>
</evidence>
<organism evidence="1 2">
    <name type="scientific">Cnephaeus nilssonii</name>
    <name type="common">Northern bat</name>
    <name type="synonym">Eptesicus nilssonii</name>
    <dbReference type="NCBI Taxonomy" id="3371016"/>
    <lineage>
        <taxon>Eukaryota</taxon>
        <taxon>Metazoa</taxon>
        <taxon>Chordata</taxon>
        <taxon>Craniata</taxon>
        <taxon>Vertebrata</taxon>
        <taxon>Euteleostomi</taxon>
        <taxon>Mammalia</taxon>
        <taxon>Eutheria</taxon>
        <taxon>Laurasiatheria</taxon>
        <taxon>Chiroptera</taxon>
        <taxon>Yangochiroptera</taxon>
        <taxon>Vespertilionidae</taxon>
        <taxon>Cnephaeus</taxon>
    </lineage>
</organism>
<name>A0AA40HU93_CNENI</name>
<accession>A0AA40HU93</accession>
<dbReference type="PANTHER" id="PTHR33166">
    <property type="entry name" value="GAG_P30 DOMAIN-CONTAINING PROTEIN"/>
    <property type="match status" value="1"/>
</dbReference>
<dbReference type="InterPro" id="IPR050462">
    <property type="entry name" value="Retroviral_Gag-Pol_poly"/>
</dbReference>
<dbReference type="Proteomes" id="UP001177744">
    <property type="component" value="Unassembled WGS sequence"/>
</dbReference>
<dbReference type="EMBL" id="JAULJE010000011">
    <property type="protein sequence ID" value="KAK1337519.1"/>
    <property type="molecule type" value="Genomic_DNA"/>
</dbReference>
<comment type="caution">
    <text evidence="1">The sequence shown here is derived from an EMBL/GenBank/DDBJ whole genome shotgun (WGS) entry which is preliminary data.</text>
</comment>
<evidence type="ECO:0000313" key="1">
    <source>
        <dbReference type="EMBL" id="KAK1337519.1"/>
    </source>
</evidence>
<proteinExistence type="predicted"/>
<reference evidence="1" key="1">
    <citation type="submission" date="2023-06" db="EMBL/GenBank/DDBJ databases">
        <title>Reference genome for the Northern bat (Eptesicus nilssonii), a most northern bat species.</title>
        <authorList>
            <person name="Laine V.N."/>
            <person name="Pulliainen A.T."/>
            <person name="Lilley T.M."/>
        </authorList>
    </citation>
    <scope>NUCLEOTIDE SEQUENCE</scope>
    <source>
        <strain evidence="1">BLF_Eptnil</strain>
        <tissue evidence="1">Kidney</tissue>
    </source>
</reference>